<feature type="transmembrane region" description="Helical" evidence="1">
    <location>
        <begin position="38"/>
        <end position="55"/>
    </location>
</feature>
<feature type="transmembrane region" description="Helical" evidence="1">
    <location>
        <begin position="158"/>
        <end position="181"/>
    </location>
</feature>
<dbReference type="eggNOG" id="ENOG5031FYV">
    <property type="taxonomic scope" value="Bacteria"/>
</dbReference>
<dbReference type="AlphaFoldDB" id="K4IDJ4"/>
<feature type="transmembrane region" description="Helical" evidence="1">
    <location>
        <begin position="75"/>
        <end position="96"/>
    </location>
</feature>
<reference evidence="2" key="1">
    <citation type="submission" date="2006-03" db="EMBL/GenBank/DDBJ databases">
        <authorList>
            <person name="Bowman J."/>
            <person name="Ferriera S."/>
            <person name="Johnson J."/>
            <person name="Kravitz S."/>
            <person name="Halpern A."/>
            <person name="Remington K."/>
            <person name="Beeson K."/>
            <person name="Tran B."/>
            <person name="Rogers Y.-H."/>
            <person name="Friedman R."/>
            <person name="Venter J.C."/>
        </authorList>
    </citation>
    <scope>NUCLEOTIDE SEQUENCE [LARGE SCALE GENOMIC DNA]</scope>
    <source>
        <strain evidence="2">ATCC 700755</strain>
    </source>
</reference>
<gene>
    <name evidence="2" type="ordered locus">P700755_000118</name>
</gene>
<dbReference type="KEGG" id="ptq:P700755_000118"/>
<dbReference type="RefSeq" id="WP_015022806.1">
    <property type="nucleotide sequence ID" value="NC_018721.1"/>
</dbReference>
<keyword evidence="1" id="KW-0472">Membrane</keyword>
<dbReference type="EMBL" id="CP003879">
    <property type="protein sequence ID" value="AFU67186.1"/>
    <property type="molecule type" value="Genomic_DNA"/>
</dbReference>
<protein>
    <submittedName>
        <fullName evidence="2">Uncharacterized protein</fullName>
    </submittedName>
</protein>
<organism evidence="2 3">
    <name type="scientific">Psychroflexus torquis (strain ATCC 700755 / CIP 106069 / ACAM 623)</name>
    <dbReference type="NCBI Taxonomy" id="313595"/>
    <lineage>
        <taxon>Bacteria</taxon>
        <taxon>Pseudomonadati</taxon>
        <taxon>Bacteroidota</taxon>
        <taxon>Flavobacteriia</taxon>
        <taxon>Flavobacteriales</taxon>
        <taxon>Flavobacteriaceae</taxon>
        <taxon>Psychroflexus</taxon>
    </lineage>
</organism>
<dbReference type="OrthoDB" id="709028at2"/>
<name>K4IDJ4_PSYTT</name>
<evidence type="ECO:0000313" key="3">
    <source>
        <dbReference type="Proteomes" id="UP000008514"/>
    </source>
</evidence>
<keyword evidence="1" id="KW-1133">Transmembrane helix</keyword>
<dbReference type="HOGENOM" id="CLU_106179_0_0_10"/>
<sequence>MDELDLIKKDWQNRTKNLPNYSKDELFPMIHKKSSSNVKWILIISILEFSFWIIVELLSFSQDYNSVIESIGFNWFLRLSSIINYTVLVGFIIVFFRNYKRIQVNDSARQLMKQIIKTRSTVKYYVRYNIIFLAIIFIITSTKIILSQTELDPTEIWIITGTMVFILLIILAFFLLLYRLLYGILTKRLYKNYKILSKIEV</sequence>
<proteinExistence type="predicted"/>
<evidence type="ECO:0000313" key="2">
    <source>
        <dbReference type="EMBL" id="AFU67186.1"/>
    </source>
</evidence>
<dbReference type="Proteomes" id="UP000008514">
    <property type="component" value="Chromosome"/>
</dbReference>
<accession>K4IDJ4</accession>
<reference evidence="2" key="2">
    <citation type="submission" date="2012-09" db="EMBL/GenBank/DDBJ databases">
        <title>The complete sequence of Psychroflexus torquis an extreme psychrophile from sea-ice that is stimulated by light.</title>
        <authorList>
            <person name="Feng S."/>
            <person name="Powell S.M."/>
            <person name="Bowman J.P."/>
        </authorList>
    </citation>
    <scope>NUCLEOTIDE SEQUENCE [LARGE SCALE GENOMIC DNA]</scope>
    <source>
        <strain evidence="2">ATCC 700755</strain>
    </source>
</reference>
<dbReference type="STRING" id="313595.P700755_000118"/>
<keyword evidence="1" id="KW-0812">Transmembrane</keyword>
<evidence type="ECO:0000256" key="1">
    <source>
        <dbReference type="SAM" id="Phobius"/>
    </source>
</evidence>
<feature type="transmembrane region" description="Helical" evidence="1">
    <location>
        <begin position="125"/>
        <end position="146"/>
    </location>
</feature>
<keyword evidence="3" id="KW-1185">Reference proteome</keyword>